<dbReference type="PANTHER" id="PTHR13847:SF289">
    <property type="entry name" value="GLYCINE OXIDASE"/>
    <property type="match status" value="1"/>
</dbReference>
<dbReference type="Proteomes" id="UP001294570">
    <property type="component" value="Unassembled WGS sequence"/>
</dbReference>
<dbReference type="InterPro" id="IPR006076">
    <property type="entry name" value="FAD-dep_OxRdtase"/>
</dbReference>
<keyword evidence="1" id="KW-0560">Oxidoreductase</keyword>
<protein>
    <submittedName>
        <fullName evidence="3">FAD-dependent oxidoreductase</fullName>
    </submittedName>
</protein>
<evidence type="ECO:0000259" key="2">
    <source>
        <dbReference type="Pfam" id="PF01266"/>
    </source>
</evidence>
<gene>
    <name evidence="3" type="ORF">TOI97_10030</name>
</gene>
<comment type="caution">
    <text evidence="3">The sequence shown here is derived from an EMBL/GenBank/DDBJ whole genome shotgun (WGS) entry which is preliminary data.</text>
</comment>
<evidence type="ECO:0000313" key="3">
    <source>
        <dbReference type="EMBL" id="MDY7219899.1"/>
    </source>
</evidence>
<dbReference type="PANTHER" id="PTHR13847">
    <property type="entry name" value="SARCOSINE DEHYDROGENASE-RELATED"/>
    <property type="match status" value="1"/>
</dbReference>
<accession>A0ABU5GSQ0</accession>
<dbReference type="Gene3D" id="3.50.50.60">
    <property type="entry name" value="FAD/NAD(P)-binding domain"/>
    <property type="match status" value="1"/>
</dbReference>
<organism evidence="3 4">
    <name type="scientific">Denitrificimonas halotolerans</name>
    <dbReference type="NCBI Taxonomy" id="3098930"/>
    <lineage>
        <taxon>Bacteria</taxon>
        <taxon>Pseudomonadati</taxon>
        <taxon>Pseudomonadota</taxon>
        <taxon>Gammaproteobacteria</taxon>
        <taxon>Pseudomonadales</taxon>
        <taxon>Pseudomonadaceae</taxon>
        <taxon>Denitrificimonas</taxon>
    </lineage>
</organism>
<dbReference type="SUPFAM" id="SSF51905">
    <property type="entry name" value="FAD/NAD(P)-binding domain"/>
    <property type="match status" value="1"/>
</dbReference>
<name>A0ABU5GSQ0_9GAMM</name>
<dbReference type="Pfam" id="PF01266">
    <property type="entry name" value="DAO"/>
    <property type="match status" value="1"/>
</dbReference>
<dbReference type="InterPro" id="IPR036188">
    <property type="entry name" value="FAD/NAD-bd_sf"/>
</dbReference>
<evidence type="ECO:0000313" key="4">
    <source>
        <dbReference type="Proteomes" id="UP001294570"/>
    </source>
</evidence>
<keyword evidence="4" id="KW-1185">Reference proteome</keyword>
<proteinExistence type="predicted"/>
<dbReference type="RefSeq" id="WP_321553985.1">
    <property type="nucleotide sequence ID" value="NZ_JAXIVU010000014.1"/>
</dbReference>
<reference evidence="3 4" key="1">
    <citation type="submission" date="2023-12" db="EMBL/GenBank/DDBJ databases">
        <title>Denitrificimonas halotolerans sp. nov.,a novel species isolated from landfill leachate.</title>
        <authorList>
            <person name="Wang S."/>
        </authorList>
    </citation>
    <scope>NUCLEOTIDE SEQUENCE [LARGE SCALE GENOMIC DNA]</scope>
    <source>
        <strain evidence="3 4">JX-1</strain>
    </source>
</reference>
<dbReference type="Gene3D" id="3.30.9.10">
    <property type="entry name" value="D-Amino Acid Oxidase, subunit A, domain 2"/>
    <property type="match status" value="1"/>
</dbReference>
<dbReference type="EMBL" id="JAXIVU010000014">
    <property type="protein sequence ID" value="MDY7219899.1"/>
    <property type="molecule type" value="Genomic_DNA"/>
</dbReference>
<sequence length="394" mass="42829">MSLTLNTDIAIIGGGIAGLWLNAQLRQRGFNTLLIEHNTLGGGQSVKSQGIIHGGAKYALHGALTGSSEAIADMPKRWRQALAGAGEVDLTGVRVLSDAHYLWSPGSIAGNLTSFFASKAMRGRVDQVKGQDLPPALQHKDFKGRVYRLAELVLDVPNLIERLAKLADDSLLHAQKITPRYQDGQLLGVQADAYSINAQRVVCCAGRGNQDLLKAFDLTQPEQQLRPLHMVVAKGPALLPLYAHCLGGGSKPRVTVTTHPTADGQWAWYLGGNLAEADGVARSETEQIKAAQAEMAQLLPWVEHRNTQWATLRVDRAEPVQSGLARPDNAFVTEQGKLLIGWPTKLALAPDFTDRVLKLLARDHIQPSATQNYPDLPRPRIASPVWETLFNDPS</sequence>
<evidence type="ECO:0000256" key="1">
    <source>
        <dbReference type="ARBA" id="ARBA00023002"/>
    </source>
</evidence>
<feature type="domain" description="FAD dependent oxidoreductase" evidence="2">
    <location>
        <begin position="8"/>
        <end position="316"/>
    </location>
</feature>